<dbReference type="RefSeq" id="WP_188771593.1">
    <property type="nucleotide sequence ID" value="NZ_BMKK01000024.1"/>
</dbReference>
<feature type="domain" description="HTH LytTR-type" evidence="1">
    <location>
        <begin position="59"/>
        <end position="166"/>
    </location>
</feature>
<dbReference type="GO" id="GO:0003677">
    <property type="term" value="F:DNA binding"/>
    <property type="evidence" value="ECO:0007669"/>
    <property type="project" value="InterPro"/>
</dbReference>
<dbReference type="PROSITE" id="PS50930">
    <property type="entry name" value="HTH_LYTTR"/>
    <property type="match status" value="1"/>
</dbReference>
<evidence type="ECO:0000313" key="2">
    <source>
        <dbReference type="EMBL" id="GGD83685.1"/>
    </source>
</evidence>
<name>A0A917DZ27_9BACT</name>
<dbReference type="Pfam" id="PF04397">
    <property type="entry name" value="LytTR"/>
    <property type="match status" value="1"/>
</dbReference>
<dbReference type="InterPro" id="IPR007492">
    <property type="entry name" value="LytTR_DNA-bd_dom"/>
</dbReference>
<proteinExistence type="predicted"/>
<evidence type="ECO:0000259" key="1">
    <source>
        <dbReference type="PROSITE" id="PS50930"/>
    </source>
</evidence>
<organism evidence="2 3">
    <name type="scientific">Emticicia aquatilis</name>
    <dbReference type="NCBI Taxonomy" id="1537369"/>
    <lineage>
        <taxon>Bacteria</taxon>
        <taxon>Pseudomonadati</taxon>
        <taxon>Bacteroidota</taxon>
        <taxon>Cytophagia</taxon>
        <taxon>Cytophagales</taxon>
        <taxon>Leadbetterellaceae</taxon>
        <taxon>Emticicia</taxon>
    </lineage>
</organism>
<dbReference type="Proteomes" id="UP000609064">
    <property type="component" value="Unassembled WGS sequence"/>
</dbReference>
<gene>
    <name evidence="2" type="ORF">GCM10011514_54680</name>
</gene>
<evidence type="ECO:0000313" key="3">
    <source>
        <dbReference type="Proteomes" id="UP000609064"/>
    </source>
</evidence>
<dbReference type="PANTHER" id="PTHR37299:SF1">
    <property type="entry name" value="STAGE 0 SPORULATION PROTEIN A HOMOLOG"/>
    <property type="match status" value="1"/>
</dbReference>
<dbReference type="SMART" id="SM00850">
    <property type="entry name" value="LytTR"/>
    <property type="match status" value="1"/>
</dbReference>
<dbReference type="PANTHER" id="PTHR37299">
    <property type="entry name" value="TRANSCRIPTIONAL REGULATOR-RELATED"/>
    <property type="match status" value="1"/>
</dbReference>
<comment type="caution">
    <text evidence="2">The sequence shown here is derived from an EMBL/GenBank/DDBJ whole genome shotgun (WGS) entry which is preliminary data.</text>
</comment>
<dbReference type="AlphaFoldDB" id="A0A917DZ27"/>
<sequence>MRELFSEEKVSTADRISELLRDFSAEIKIQKVDLINESINWLSPIQQQQSGKSNFKNRFLVKTGNNILFKNIDEIAYFFAEDKIVYLVSVDAKQYIVDYRLEQLETLLNPHVFYRINRKFFIKIDAIQKVKQLSNNRLQLFLKPHFEQEIFISKDKVKEFKAWLDQ</sequence>
<dbReference type="Gene3D" id="2.40.50.1020">
    <property type="entry name" value="LytTr DNA-binding domain"/>
    <property type="match status" value="1"/>
</dbReference>
<accession>A0A917DZ27</accession>
<keyword evidence="3" id="KW-1185">Reference proteome</keyword>
<reference evidence="2" key="2">
    <citation type="submission" date="2020-09" db="EMBL/GenBank/DDBJ databases">
        <authorList>
            <person name="Sun Q."/>
            <person name="Zhou Y."/>
        </authorList>
    </citation>
    <scope>NUCLEOTIDE SEQUENCE</scope>
    <source>
        <strain evidence="2">CGMCC 1.15958</strain>
    </source>
</reference>
<dbReference type="EMBL" id="BMKK01000024">
    <property type="protein sequence ID" value="GGD83685.1"/>
    <property type="molecule type" value="Genomic_DNA"/>
</dbReference>
<dbReference type="InterPro" id="IPR046947">
    <property type="entry name" value="LytR-like"/>
</dbReference>
<protein>
    <recommendedName>
        <fullName evidence="1">HTH LytTR-type domain-containing protein</fullName>
    </recommendedName>
</protein>
<dbReference type="GO" id="GO:0000156">
    <property type="term" value="F:phosphorelay response regulator activity"/>
    <property type="evidence" value="ECO:0007669"/>
    <property type="project" value="InterPro"/>
</dbReference>
<reference evidence="2" key="1">
    <citation type="journal article" date="2014" name="Int. J. Syst. Evol. Microbiol.">
        <title>Complete genome sequence of Corynebacterium casei LMG S-19264T (=DSM 44701T), isolated from a smear-ripened cheese.</title>
        <authorList>
            <consortium name="US DOE Joint Genome Institute (JGI-PGF)"/>
            <person name="Walter F."/>
            <person name="Albersmeier A."/>
            <person name="Kalinowski J."/>
            <person name="Ruckert C."/>
        </authorList>
    </citation>
    <scope>NUCLEOTIDE SEQUENCE</scope>
    <source>
        <strain evidence="2">CGMCC 1.15958</strain>
    </source>
</reference>